<gene>
    <name evidence="2" type="ORF">GQX73_g2762</name>
</gene>
<dbReference type="Gene3D" id="3.30.870.10">
    <property type="entry name" value="Endonuclease Chain A"/>
    <property type="match status" value="2"/>
</dbReference>
<dbReference type="InterPro" id="IPR001736">
    <property type="entry name" value="PLipase_D/transphosphatidylase"/>
</dbReference>
<dbReference type="Pfam" id="PF13091">
    <property type="entry name" value="PLDc_2"/>
    <property type="match status" value="1"/>
</dbReference>
<proteinExistence type="predicted"/>
<dbReference type="OrthoDB" id="2958217at2759"/>
<evidence type="ECO:0000313" key="2">
    <source>
        <dbReference type="EMBL" id="KAF2970778.1"/>
    </source>
</evidence>
<name>A0A7C8IUR4_9PEZI</name>
<dbReference type="SMART" id="SM00155">
    <property type="entry name" value="PLDc"/>
    <property type="match status" value="2"/>
</dbReference>
<dbReference type="AlphaFoldDB" id="A0A7C8IUR4"/>
<dbReference type="PROSITE" id="PS50035">
    <property type="entry name" value="PLD"/>
    <property type="match status" value="2"/>
</dbReference>
<keyword evidence="3" id="KW-1185">Reference proteome</keyword>
<dbReference type="EMBL" id="WUBL01000019">
    <property type="protein sequence ID" value="KAF2970778.1"/>
    <property type="molecule type" value="Genomic_DNA"/>
</dbReference>
<dbReference type="CDD" id="cd00138">
    <property type="entry name" value="PLDc_SF"/>
    <property type="match status" value="1"/>
</dbReference>
<organism evidence="2 3">
    <name type="scientific">Xylaria multiplex</name>
    <dbReference type="NCBI Taxonomy" id="323545"/>
    <lineage>
        <taxon>Eukaryota</taxon>
        <taxon>Fungi</taxon>
        <taxon>Dikarya</taxon>
        <taxon>Ascomycota</taxon>
        <taxon>Pezizomycotina</taxon>
        <taxon>Sordariomycetes</taxon>
        <taxon>Xylariomycetidae</taxon>
        <taxon>Xylariales</taxon>
        <taxon>Xylariaceae</taxon>
        <taxon>Xylaria</taxon>
    </lineage>
</organism>
<dbReference type="InParanoid" id="A0A7C8IUR4"/>
<dbReference type="PANTHER" id="PTHR21248">
    <property type="entry name" value="CARDIOLIPIN SYNTHASE"/>
    <property type="match status" value="1"/>
</dbReference>
<evidence type="ECO:0000259" key="1">
    <source>
        <dbReference type="PROSITE" id="PS50035"/>
    </source>
</evidence>
<accession>A0A7C8IUR4</accession>
<dbReference type="GO" id="GO:0032049">
    <property type="term" value="P:cardiolipin biosynthetic process"/>
    <property type="evidence" value="ECO:0007669"/>
    <property type="project" value="UniProtKB-ARBA"/>
</dbReference>
<protein>
    <recommendedName>
        <fullName evidence="1">PLD phosphodiesterase domain-containing protein</fullName>
    </recommendedName>
</protein>
<dbReference type="Proteomes" id="UP000481858">
    <property type="component" value="Unassembled WGS sequence"/>
</dbReference>
<evidence type="ECO:0000313" key="3">
    <source>
        <dbReference type="Proteomes" id="UP000481858"/>
    </source>
</evidence>
<feature type="domain" description="PLD phosphodiesterase" evidence="1">
    <location>
        <begin position="176"/>
        <end position="203"/>
    </location>
</feature>
<dbReference type="InterPro" id="IPR025202">
    <property type="entry name" value="PLD-like_dom"/>
</dbReference>
<dbReference type="SUPFAM" id="SSF56024">
    <property type="entry name" value="Phospholipase D/nuclease"/>
    <property type="match status" value="2"/>
</dbReference>
<sequence>MTFLDRFKEPWIDAIKKPSSSCSIDFPSYPCHEPESLVSTSTAVSFEIGTGASIYTRSLLPAVLAAKREVILVTCFWAPSSTLTALRDTLQQLAKLREDYIRSRSSSHLGDGDLSPLDIRICFSSRSLFQKLFHTTSRDGYTYPPSKWVSKLGLPDPKILEAGLINLRVKSLFFLPFSVMHPKFLIVDRQRAWLPSANVSWEPWLEGCVEITGDAVVTLLRFYRSVWDRHLEVDKQLSVSSRLQEHAESIPRPIAIGLTSIQSPASNLTTLQLGDIPTVLLPSSHHRNPQFRPLPWQPFPHPPATPLNCAVLRLIAIAEKKIYIQTPNLTSAVVIDALLEALDRGIDVTVVTSKGMMILEQILTGGTITSWCLRSFVKLYEKRRKRFMRSTRGNNEEDSNGMLDLEAQPPRLGSLEIFYFHPLRGNQLERVPEEPVHSHLKLVMIDDEYAILGSGNMDRASWFTSQELGILFQSNELVTNVRDAVNQAISGRVSLFFGSKPRRE</sequence>
<feature type="domain" description="PLD phosphodiesterase" evidence="1">
    <location>
        <begin position="439"/>
        <end position="461"/>
    </location>
</feature>
<dbReference type="GO" id="GO:0030572">
    <property type="term" value="F:phosphatidyltransferase activity"/>
    <property type="evidence" value="ECO:0007669"/>
    <property type="project" value="UniProtKB-ARBA"/>
</dbReference>
<reference evidence="2 3" key="1">
    <citation type="submission" date="2019-12" db="EMBL/GenBank/DDBJ databases">
        <title>Draft genome sequence of the ascomycete Xylaria multiplex DSM 110363.</title>
        <authorList>
            <person name="Buettner E."/>
            <person name="Kellner H."/>
        </authorList>
    </citation>
    <scope>NUCLEOTIDE SEQUENCE [LARGE SCALE GENOMIC DNA]</scope>
    <source>
        <strain evidence="2 3">DSM 110363</strain>
    </source>
</reference>
<comment type="caution">
    <text evidence="2">The sequence shown here is derived from an EMBL/GenBank/DDBJ whole genome shotgun (WGS) entry which is preliminary data.</text>
</comment>
<dbReference type="PANTHER" id="PTHR21248:SF11">
    <property type="entry name" value="PLD PHOSPHODIESTERASE DOMAIN-CONTAINING PROTEIN"/>
    <property type="match status" value="1"/>
</dbReference>